<dbReference type="OrthoDB" id="47179at2759"/>
<dbReference type="CDD" id="cd00660">
    <property type="entry name" value="Topoisomer_IB_N"/>
    <property type="match status" value="1"/>
</dbReference>
<keyword evidence="6 9" id="KW-0238">DNA-binding</keyword>
<dbReference type="EC" id="5.6.2.1" evidence="3"/>
<evidence type="ECO:0000313" key="13">
    <source>
        <dbReference type="EMBL" id="TFJ85637.1"/>
    </source>
</evidence>
<evidence type="ECO:0000256" key="10">
    <source>
        <dbReference type="SAM" id="Coils"/>
    </source>
</evidence>
<accession>A0A4D9D5J1</accession>
<feature type="coiled-coil region" evidence="10">
    <location>
        <begin position="678"/>
        <end position="705"/>
    </location>
</feature>
<comment type="caution">
    <text evidence="13">The sequence shown here is derived from an EMBL/GenBank/DDBJ whole genome shotgun (WGS) entry which is preliminary data.</text>
</comment>
<proteinExistence type="inferred from homology"/>
<dbReference type="InterPro" id="IPR008336">
    <property type="entry name" value="TopoI_DNA-bd_euk"/>
</dbReference>
<dbReference type="GO" id="GO:0003677">
    <property type="term" value="F:DNA binding"/>
    <property type="evidence" value="ECO:0007669"/>
    <property type="project" value="UniProtKB-UniRule"/>
</dbReference>
<dbReference type="Gene3D" id="1.10.132.10">
    <property type="match status" value="1"/>
</dbReference>
<comment type="catalytic activity">
    <reaction evidence="1 9">
        <text>ATP-independent breakage of single-stranded DNA, followed by passage and rejoining.</text>
        <dbReference type="EC" id="5.6.2.1"/>
    </reaction>
</comment>
<keyword evidence="7 9" id="KW-0413">Isomerase</keyword>
<dbReference type="GO" id="GO:0005694">
    <property type="term" value="C:chromosome"/>
    <property type="evidence" value="ECO:0007669"/>
    <property type="project" value="InterPro"/>
</dbReference>
<feature type="active site" description="O-(3'-phospho-DNA)-tyrosine intermediate" evidence="9">
    <location>
        <position position="822"/>
    </location>
</feature>
<evidence type="ECO:0000256" key="11">
    <source>
        <dbReference type="SAM" id="MobiDB-lite"/>
    </source>
</evidence>
<dbReference type="InterPro" id="IPR018521">
    <property type="entry name" value="TopoIB_AS"/>
</dbReference>
<dbReference type="GO" id="GO:0006260">
    <property type="term" value="P:DNA replication"/>
    <property type="evidence" value="ECO:0007669"/>
    <property type="project" value="TreeGrafter"/>
</dbReference>
<dbReference type="Gene3D" id="2.170.11.10">
    <property type="entry name" value="DNA Topoisomerase I, domain 2"/>
    <property type="match status" value="1"/>
</dbReference>
<gene>
    <name evidence="13" type="ORF">NSK_003145</name>
</gene>
<dbReference type="InterPro" id="IPR011010">
    <property type="entry name" value="DNA_brk_join_enz"/>
</dbReference>
<dbReference type="GO" id="GO:0007059">
    <property type="term" value="P:chromosome segregation"/>
    <property type="evidence" value="ECO:0007669"/>
    <property type="project" value="TreeGrafter"/>
</dbReference>
<dbReference type="Proteomes" id="UP000355283">
    <property type="component" value="Unassembled WGS sequence"/>
</dbReference>
<dbReference type="PROSITE" id="PS52038">
    <property type="entry name" value="TOPO_IB_2"/>
    <property type="match status" value="1"/>
</dbReference>
<dbReference type="PRINTS" id="PR00416">
    <property type="entry name" value="EUTPISMRASEI"/>
</dbReference>
<sequence>MSESEDEVPLVSLAALKKASPNSKSKQPNAVKRNVQDSSEDEDDIPVSNLAKKRPPSSKQAGAAAKKARASGTKKPALARGLSKGKASGTGKGQKKTSTVGAKKRKKAEEEDEDEEDEDDDDRLQESSGEDEEEEDEEEVDMSESEEEEESEEDGRVTKKKVSAKKKTKGAAPKKTTTKAAPKTKRKPAPKSKKPTVKKEAKEALPKTALSSKAVRIEQAMKAFKWWDQEPLPQGIQWRALEHNGIFFPPDYVPHGVKMLYDGKEVELPSDLEEVATFFASMPPDGPQLGHPDTRKIFVKNFFGQFKEMLKDKLEDDLGIKDFDKCDFSPIRAHLETQKMIKKAATVEEKALVKAGKEERQDHYGYAIVDGRIEKVGNFNMEPPGLFRGRGMHPLMGMIKERCLPENIIVNLGPDARVPPCPLPGHAWDRVQHDNKVTWLASWKENVLNGVKYVMLAASSSFKGKSDMEKYDKAARLKQCIGRIRRDYEGNLGKKADREAKQIATAMWIIDKLALRVGGEKGEDEADTVGCCSLRLEHLRFPPPVDDGGESSGAKQYEIELEFLGKDSMLFKQTIDFASYGENGKQVFKNLRHFVKDKKPDQDVFEMLTPSVLNAHLGSLMPGLSAKVFRTYNASETLQNELPTVEDLAGMSVGDKVVAYNDANRKVAILCNHQRTVTKTMETALGNLQERLQLLKDQKKELLGQKELLKSGKTNKIRTRKDDVLTDKAVKAMEKAEDLRKKAATPEEKIKASHALDEAKELKRQAQAAKAKDAHLFARPPTKEQVDRKIEQWREKITKLELDIRNKDENKEVALGTSKINYMDPRISVAWCKRVEVPIERIFAKTLRDKFVWAMGVPPSWRFEGTSKPEM</sequence>
<dbReference type="EMBL" id="SDOX01000011">
    <property type="protein sequence ID" value="TFJ85637.1"/>
    <property type="molecule type" value="Genomic_DNA"/>
</dbReference>
<dbReference type="InterPro" id="IPR036202">
    <property type="entry name" value="TopoI_DNA-bd_euk_N_sf"/>
</dbReference>
<feature type="compositionally biased region" description="Low complexity" evidence="11">
    <location>
        <begin position="170"/>
        <end position="181"/>
    </location>
</feature>
<feature type="compositionally biased region" description="Acidic residues" evidence="11">
    <location>
        <begin position="110"/>
        <end position="153"/>
    </location>
</feature>
<dbReference type="InterPro" id="IPR014727">
    <property type="entry name" value="TopoI_cat_a/b-sub_euk"/>
</dbReference>
<feature type="region of interest" description="Disordered" evidence="11">
    <location>
        <begin position="1"/>
        <end position="207"/>
    </location>
</feature>
<evidence type="ECO:0000256" key="2">
    <source>
        <dbReference type="ARBA" id="ARBA00006645"/>
    </source>
</evidence>
<dbReference type="InterPro" id="IPR025834">
    <property type="entry name" value="TopoI_C_dom"/>
</dbReference>
<dbReference type="GO" id="GO:0006265">
    <property type="term" value="P:DNA topological change"/>
    <property type="evidence" value="ECO:0007669"/>
    <property type="project" value="UniProtKB-UniRule"/>
</dbReference>
<feature type="coiled-coil region" evidence="10">
    <location>
        <begin position="752"/>
        <end position="810"/>
    </location>
</feature>
<keyword evidence="14" id="KW-1185">Reference proteome</keyword>
<dbReference type="PANTHER" id="PTHR10290">
    <property type="entry name" value="DNA TOPOISOMERASE I"/>
    <property type="match status" value="1"/>
</dbReference>
<evidence type="ECO:0000256" key="9">
    <source>
        <dbReference type="PROSITE-ProRule" id="PRU01382"/>
    </source>
</evidence>
<dbReference type="AlphaFoldDB" id="A0A4D9D5J1"/>
<dbReference type="InterPro" id="IPR013500">
    <property type="entry name" value="TopoI_cat_euk"/>
</dbReference>
<dbReference type="PROSITE" id="PS00176">
    <property type="entry name" value="TOPO_IB_1"/>
    <property type="match status" value="1"/>
</dbReference>
<dbReference type="InterPro" id="IPR014711">
    <property type="entry name" value="TopoI_cat_a-hlx-sub_euk"/>
</dbReference>
<dbReference type="GO" id="GO:0005730">
    <property type="term" value="C:nucleolus"/>
    <property type="evidence" value="ECO:0007669"/>
    <property type="project" value="TreeGrafter"/>
</dbReference>
<dbReference type="Gene3D" id="3.90.15.10">
    <property type="entry name" value="Topoisomerase I, Chain A, domain 3"/>
    <property type="match status" value="1"/>
</dbReference>
<dbReference type="InterPro" id="IPR013034">
    <property type="entry name" value="DNA_topo_DNA_db_N_dom1"/>
</dbReference>
<dbReference type="Pfam" id="PF01028">
    <property type="entry name" value="Topoisom_I"/>
    <property type="match status" value="1"/>
</dbReference>
<dbReference type="SUPFAM" id="SSF56741">
    <property type="entry name" value="Eukaryotic DNA topoisomerase I, N-terminal DNA-binding fragment"/>
    <property type="match status" value="1"/>
</dbReference>
<feature type="compositionally biased region" description="Low complexity" evidence="11">
    <location>
        <begin position="57"/>
        <end position="75"/>
    </location>
</feature>
<dbReference type="GO" id="GO:0003917">
    <property type="term" value="F:DNA topoisomerase type I (single strand cut, ATP-independent) activity"/>
    <property type="evidence" value="ECO:0007669"/>
    <property type="project" value="UniProtKB-UniRule"/>
</dbReference>
<evidence type="ECO:0000256" key="1">
    <source>
        <dbReference type="ARBA" id="ARBA00000213"/>
    </source>
</evidence>
<evidence type="ECO:0000313" key="14">
    <source>
        <dbReference type="Proteomes" id="UP000355283"/>
    </source>
</evidence>
<dbReference type="PANTHER" id="PTHR10290:SF3">
    <property type="entry name" value="DNA TOPOISOMERASE 1"/>
    <property type="match status" value="1"/>
</dbReference>
<feature type="compositionally biased region" description="Basic residues" evidence="11">
    <location>
        <begin position="182"/>
        <end position="196"/>
    </location>
</feature>
<dbReference type="SUPFAM" id="SSF56349">
    <property type="entry name" value="DNA breaking-rejoining enzymes"/>
    <property type="match status" value="1"/>
</dbReference>
<evidence type="ECO:0000256" key="4">
    <source>
        <dbReference type="ARBA" id="ARBA00019632"/>
    </source>
</evidence>
<name>A0A4D9D5J1_9STRA</name>
<dbReference type="InterPro" id="IPR013030">
    <property type="entry name" value="DNA_topo_DNA_db_N_dom2"/>
</dbReference>
<dbReference type="Pfam" id="PF02919">
    <property type="entry name" value="Topoisom_I_N"/>
    <property type="match status" value="1"/>
</dbReference>
<organism evidence="13 14">
    <name type="scientific">Nannochloropsis salina CCMP1776</name>
    <dbReference type="NCBI Taxonomy" id="1027361"/>
    <lineage>
        <taxon>Eukaryota</taxon>
        <taxon>Sar</taxon>
        <taxon>Stramenopiles</taxon>
        <taxon>Ochrophyta</taxon>
        <taxon>Eustigmatophyceae</taxon>
        <taxon>Eustigmatales</taxon>
        <taxon>Monodopsidaceae</taxon>
        <taxon>Microchloropsis</taxon>
        <taxon>Microchloropsis salina</taxon>
    </lineage>
</organism>
<keyword evidence="10" id="KW-0175">Coiled coil</keyword>
<evidence type="ECO:0000256" key="8">
    <source>
        <dbReference type="ARBA" id="ARBA00033297"/>
    </source>
</evidence>
<feature type="compositionally biased region" description="Basic residues" evidence="11">
    <location>
        <begin position="158"/>
        <end position="169"/>
    </location>
</feature>
<protein>
    <recommendedName>
        <fullName evidence="4">DNA topoisomerase 1</fullName>
        <ecNumber evidence="3">5.6.2.1</ecNumber>
    </recommendedName>
    <alternativeName>
        <fullName evidence="8">DNA topoisomerase I</fullName>
    </alternativeName>
</protein>
<comment type="similarity">
    <text evidence="2 9">Belongs to the type IB topoisomerase family.</text>
</comment>
<dbReference type="Pfam" id="PF14370">
    <property type="entry name" value="Topo_C_assoc"/>
    <property type="match status" value="1"/>
</dbReference>
<feature type="domain" description="DNA topoisomerase I eukaryotic-type" evidence="12">
    <location>
        <begin position="386"/>
        <end position="836"/>
    </location>
</feature>
<dbReference type="InterPro" id="IPR051062">
    <property type="entry name" value="Topoisomerase_IB"/>
</dbReference>
<evidence type="ECO:0000256" key="5">
    <source>
        <dbReference type="ARBA" id="ARBA00023029"/>
    </source>
</evidence>
<dbReference type="InterPro" id="IPR013499">
    <property type="entry name" value="TopoI_euk"/>
</dbReference>
<reference evidence="13 14" key="1">
    <citation type="submission" date="2019-01" db="EMBL/GenBank/DDBJ databases">
        <title>Nuclear Genome Assembly of the Microalgal Biofuel strain Nannochloropsis salina CCMP1776.</title>
        <authorList>
            <person name="Hovde B."/>
        </authorList>
    </citation>
    <scope>NUCLEOTIDE SEQUENCE [LARGE SCALE GENOMIC DNA]</scope>
    <source>
        <strain evidence="13 14">CCMP1776</strain>
    </source>
</reference>
<evidence type="ECO:0000256" key="3">
    <source>
        <dbReference type="ARBA" id="ARBA00012891"/>
    </source>
</evidence>
<evidence type="ECO:0000256" key="7">
    <source>
        <dbReference type="ARBA" id="ARBA00023235"/>
    </source>
</evidence>
<keyword evidence="5 9" id="KW-0799">Topoisomerase</keyword>
<evidence type="ECO:0000256" key="6">
    <source>
        <dbReference type="ARBA" id="ARBA00023125"/>
    </source>
</evidence>
<dbReference type="InterPro" id="IPR001631">
    <property type="entry name" value="TopoI"/>
</dbReference>
<evidence type="ECO:0000259" key="12">
    <source>
        <dbReference type="SMART" id="SM00435"/>
    </source>
</evidence>
<dbReference type="SMART" id="SM00435">
    <property type="entry name" value="TOPEUc"/>
    <property type="match status" value="1"/>
</dbReference>
<dbReference type="Gene3D" id="1.10.10.41">
    <property type="entry name" value="Yeast DNA topoisomerase - domain 1"/>
    <property type="match status" value="1"/>
</dbReference>